<sequence length="414" mass="47644">MKKSNRSLFRRVNEWLHLWLGLFSGIVVFVVCLTACFWVFRYEVWYFTEPYQRVVPQNQPFLPPSVLLKKADAFVFQQEKKHVAFTAITYGASNKSVFTTYPFSEGKYRQVFLNPYTGAIIHHKKGPSTAESFFIFVRSGHRFFFLPPKIGSPVVGTACLIFVITMITGLIWWYPKKWTSATRQKSFAIKWKANWKRVNLDLHNVLGFYSLLVALALTISGIVYSFRWFDKAYFWALTGKPYAGIYGSEEGHPVSDTTQTVRLYSKPEDRLWQLVRQQQPGELARLSIAFPKEAKDPFEVAINPKEGTIYKTYERFFDQNTLKELPSEESRKYEQLSAGEKLYRMNFDIHVGQIGGLPTKILAFFVSLIGASLPVTGFLIWWFRGKKGGKKSRISTHQASDINAKEVARVGKPT</sequence>
<dbReference type="Pfam" id="PF03929">
    <property type="entry name" value="PepSY_TM"/>
    <property type="match status" value="1"/>
</dbReference>
<proteinExistence type="predicted"/>
<reference evidence="2 3" key="1">
    <citation type="submission" date="2018-07" db="EMBL/GenBank/DDBJ databases">
        <title>Genome analysis of Larkinella rosea.</title>
        <authorList>
            <person name="Zhou Z."/>
            <person name="Wang G."/>
        </authorList>
    </citation>
    <scope>NUCLEOTIDE SEQUENCE [LARGE SCALE GENOMIC DNA]</scope>
    <source>
        <strain evidence="3">zzj9</strain>
    </source>
</reference>
<keyword evidence="1" id="KW-0472">Membrane</keyword>
<dbReference type="InterPro" id="IPR005625">
    <property type="entry name" value="PepSY-ass_TM"/>
</dbReference>
<feature type="transmembrane region" description="Helical" evidence="1">
    <location>
        <begin position="206"/>
        <end position="226"/>
    </location>
</feature>
<accession>A0A368JW56</accession>
<feature type="transmembrane region" description="Helical" evidence="1">
    <location>
        <begin position="361"/>
        <end position="383"/>
    </location>
</feature>
<comment type="caution">
    <text evidence="2">The sequence shown here is derived from an EMBL/GenBank/DDBJ whole genome shotgun (WGS) entry which is preliminary data.</text>
</comment>
<keyword evidence="1" id="KW-1133">Transmembrane helix</keyword>
<organism evidence="2 3">
    <name type="scientific">Larkinella punicea</name>
    <dbReference type="NCBI Taxonomy" id="2315727"/>
    <lineage>
        <taxon>Bacteria</taxon>
        <taxon>Pseudomonadati</taxon>
        <taxon>Bacteroidota</taxon>
        <taxon>Cytophagia</taxon>
        <taxon>Cytophagales</taxon>
        <taxon>Spirosomataceae</taxon>
        <taxon>Larkinella</taxon>
    </lineage>
</organism>
<name>A0A368JW56_9BACT</name>
<dbReference type="Proteomes" id="UP000253383">
    <property type="component" value="Unassembled WGS sequence"/>
</dbReference>
<dbReference type="PANTHER" id="PTHR34219">
    <property type="entry name" value="IRON-REGULATED INNER MEMBRANE PROTEIN-RELATED"/>
    <property type="match status" value="1"/>
</dbReference>
<dbReference type="RefSeq" id="WP_114404225.1">
    <property type="nucleotide sequence ID" value="NZ_QOWE01000001.1"/>
</dbReference>
<dbReference type="AlphaFoldDB" id="A0A368JW56"/>
<dbReference type="EMBL" id="QOWE01000001">
    <property type="protein sequence ID" value="RCR71692.1"/>
    <property type="molecule type" value="Genomic_DNA"/>
</dbReference>
<dbReference type="OrthoDB" id="111691at2"/>
<evidence type="ECO:0000313" key="2">
    <source>
        <dbReference type="EMBL" id="RCR71692.1"/>
    </source>
</evidence>
<evidence type="ECO:0000313" key="3">
    <source>
        <dbReference type="Proteomes" id="UP000253383"/>
    </source>
</evidence>
<gene>
    <name evidence="2" type="ORF">DUE52_01875</name>
</gene>
<feature type="transmembrane region" description="Helical" evidence="1">
    <location>
        <begin position="154"/>
        <end position="174"/>
    </location>
</feature>
<protein>
    <submittedName>
        <fullName evidence="2">PepSY domain-containing protein</fullName>
    </submittedName>
</protein>
<dbReference type="PANTHER" id="PTHR34219:SF3">
    <property type="entry name" value="BLL7967 PROTEIN"/>
    <property type="match status" value="1"/>
</dbReference>
<keyword evidence="1" id="KW-0812">Transmembrane</keyword>
<keyword evidence="3" id="KW-1185">Reference proteome</keyword>
<feature type="transmembrane region" description="Helical" evidence="1">
    <location>
        <begin position="20"/>
        <end position="40"/>
    </location>
</feature>
<evidence type="ECO:0000256" key="1">
    <source>
        <dbReference type="SAM" id="Phobius"/>
    </source>
</evidence>